<evidence type="ECO:0000259" key="1">
    <source>
        <dbReference type="Pfam" id="PF18730"/>
    </source>
</evidence>
<feature type="domain" description="Cthe-2314-like HEPN" evidence="1">
    <location>
        <begin position="55"/>
        <end position="243"/>
    </location>
</feature>
<evidence type="ECO:0000313" key="3">
    <source>
        <dbReference type="Proteomes" id="UP000315711"/>
    </source>
</evidence>
<dbReference type="Proteomes" id="UP000315711">
    <property type="component" value="Unassembled WGS sequence"/>
</dbReference>
<dbReference type="EMBL" id="VLKZ01000004">
    <property type="protein sequence ID" value="TWI57055.1"/>
    <property type="molecule type" value="Genomic_DNA"/>
</dbReference>
<name>A0A562QK17_9BACI</name>
<organism evidence="2 3">
    <name type="scientific">Halalkalibacter nanhaiisediminis</name>
    <dbReference type="NCBI Taxonomy" id="688079"/>
    <lineage>
        <taxon>Bacteria</taxon>
        <taxon>Bacillati</taxon>
        <taxon>Bacillota</taxon>
        <taxon>Bacilli</taxon>
        <taxon>Bacillales</taxon>
        <taxon>Bacillaceae</taxon>
        <taxon>Halalkalibacter</taxon>
    </lineage>
</organism>
<accession>A0A562QK17</accession>
<dbReference type="OrthoDB" id="2082550at2"/>
<gene>
    <name evidence="2" type="ORF">IQ10_01757</name>
</gene>
<protein>
    <recommendedName>
        <fullName evidence="1">Cthe-2314-like HEPN domain-containing protein</fullName>
    </recommendedName>
</protein>
<sequence length="252" mass="29553">MDIYDYAKYPAKEDWQEICKEKASAFEKLGFEPPTTQDTLLDLFGYDNGVELKYWVREYNNRAFDLTQNYTLLKSYFDAGIPDDEWYISPGKNGASISYFPHFEERHFANLYWFGFYMESFFTRAEGLIDTVYHLVNVKFNLGVEPKLGFRKKVLNELETVDKDLFDYLNDLPQNIKFKKMNEYRNNLVHNFRPSQIDSGIGNPEKQADGSVIRTLSVGNYTTSTEFLNIIHETIDLLVEVTDEIRNKVEQN</sequence>
<comment type="caution">
    <text evidence="2">The sequence shown here is derived from an EMBL/GenBank/DDBJ whole genome shotgun (WGS) entry which is preliminary data.</text>
</comment>
<proteinExistence type="predicted"/>
<dbReference type="RefSeq" id="WP_144450077.1">
    <property type="nucleotide sequence ID" value="NZ_VLKZ01000004.1"/>
</dbReference>
<dbReference type="Pfam" id="PF18730">
    <property type="entry name" value="HEPN_Cthe2314"/>
    <property type="match status" value="1"/>
</dbReference>
<dbReference type="AlphaFoldDB" id="A0A562QK17"/>
<evidence type="ECO:0000313" key="2">
    <source>
        <dbReference type="EMBL" id="TWI57055.1"/>
    </source>
</evidence>
<dbReference type="InterPro" id="IPR041394">
    <property type="entry name" value="HEPN_Cthe2314"/>
</dbReference>
<keyword evidence="3" id="KW-1185">Reference proteome</keyword>
<reference evidence="2 3" key="1">
    <citation type="journal article" date="2015" name="Stand. Genomic Sci.">
        <title>Genomic Encyclopedia of Bacterial and Archaeal Type Strains, Phase III: the genomes of soil and plant-associated and newly described type strains.</title>
        <authorList>
            <person name="Whitman W.B."/>
            <person name="Woyke T."/>
            <person name="Klenk H.P."/>
            <person name="Zhou Y."/>
            <person name="Lilburn T.G."/>
            <person name="Beck B.J."/>
            <person name="De Vos P."/>
            <person name="Vandamme P."/>
            <person name="Eisen J.A."/>
            <person name="Garrity G."/>
            <person name="Hugenholtz P."/>
            <person name="Kyrpides N.C."/>
        </authorList>
    </citation>
    <scope>NUCLEOTIDE SEQUENCE [LARGE SCALE GENOMIC DNA]</scope>
    <source>
        <strain evidence="2 3">CGMCC 1.10116</strain>
    </source>
</reference>